<feature type="domain" description="Right handed beta helix" evidence="5">
    <location>
        <begin position="258"/>
        <end position="340"/>
    </location>
</feature>
<comment type="caution">
    <text evidence="6">The sequence shown here is derived from an EMBL/GenBank/DDBJ whole genome shotgun (WGS) entry which is preliminary data.</text>
</comment>
<dbReference type="SMART" id="SM00710">
    <property type="entry name" value="PbH1"/>
    <property type="match status" value="8"/>
</dbReference>
<dbReference type="PROSITE" id="PS51318">
    <property type="entry name" value="TAT"/>
    <property type="match status" value="1"/>
</dbReference>
<dbReference type="Gene3D" id="2.160.20.10">
    <property type="entry name" value="Single-stranded right-handed beta-helix, Pectin lyase-like"/>
    <property type="match status" value="1"/>
</dbReference>
<protein>
    <recommendedName>
        <fullName evidence="8">Pectate lyase superfamily protein domain-containing protein</fullName>
    </recommendedName>
</protein>
<dbReference type="SUPFAM" id="SSF51126">
    <property type="entry name" value="Pectin lyase-like"/>
    <property type="match status" value="2"/>
</dbReference>
<dbReference type="PANTHER" id="PTHR31375">
    <property type="match status" value="1"/>
</dbReference>
<dbReference type="Pfam" id="PF13229">
    <property type="entry name" value="Beta_helix"/>
    <property type="match status" value="2"/>
</dbReference>
<dbReference type="AlphaFoldDB" id="A0A432M9K3"/>
<evidence type="ECO:0000256" key="1">
    <source>
        <dbReference type="ARBA" id="ARBA00004613"/>
    </source>
</evidence>
<feature type="domain" description="Right handed beta helix" evidence="5">
    <location>
        <begin position="135"/>
        <end position="247"/>
    </location>
</feature>
<evidence type="ECO:0000259" key="5">
    <source>
        <dbReference type="Pfam" id="PF13229"/>
    </source>
</evidence>
<organism evidence="6 7">
    <name type="scientific">Dyella choica</name>
    <dbReference type="NCBI Taxonomy" id="1927959"/>
    <lineage>
        <taxon>Bacteria</taxon>
        <taxon>Pseudomonadati</taxon>
        <taxon>Pseudomonadota</taxon>
        <taxon>Gammaproteobacteria</taxon>
        <taxon>Lysobacterales</taxon>
        <taxon>Rhodanobacteraceae</taxon>
        <taxon>Dyella</taxon>
    </lineage>
</organism>
<evidence type="ECO:0000256" key="2">
    <source>
        <dbReference type="ARBA" id="ARBA00022525"/>
    </source>
</evidence>
<evidence type="ECO:0000313" key="6">
    <source>
        <dbReference type="EMBL" id="RUL77668.1"/>
    </source>
</evidence>
<dbReference type="InterPro" id="IPR011050">
    <property type="entry name" value="Pectin_lyase_fold/virulence"/>
</dbReference>
<dbReference type="InterPro" id="IPR006626">
    <property type="entry name" value="PbH1"/>
</dbReference>
<keyword evidence="7" id="KW-1185">Reference proteome</keyword>
<dbReference type="InterPro" id="IPR006311">
    <property type="entry name" value="TAT_signal"/>
</dbReference>
<feature type="signal peptide" evidence="3">
    <location>
        <begin position="1"/>
        <end position="36"/>
    </location>
</feature>
<dbReference type="InterPro" id="IPR039448">
    <property type="entry name" value="Beta_helix"/>
</dbReference>
<dbReference type="InterPro" id="IPR024535">
    <property type="entry name" value="RHGA/B-epi-like_pectate_lyase"/>
</dbReference>
<comment type="subcellular location">
    <subcellularLocation>
        <location evidence="1">Secreted</location>
    </subcellularLocation>
</comment>
<evidence type="ECO:0000256" key="3">
    <source>
        <dbReference type="SAM" id="SignalP"/>
    </source>
</evidence>
<evidence type="ECO:0000259" key="4">
    <source>
        <dbReference type="Pfam" id="PF12708"/>
    </source>
</evidence>
<dbReference type="InterPro" id="IPR012334">
    <property type="entry name" value="Pectin_lyas_fold"/>
</dbReference>
<keyword evidence="2" id="KW-0964">Secreted</keyword>
<sequence>MPIMGNSQNFNFTSRRKVLAAAAALALTAVALPASATNWWNPTPTVSIGSASVNVRNFGAMGNGSTDDTAAIQAAVNALPSTGGTVEVPAGTYMINALKAVNLRSHTRLLLDTGATLQAIPNSATRYWVVKAWNVNNVEIAGGTILGERSRHLGTTGEWGYGVNVSGSSYVYIHDISVANCWGDGLMVGATGSGTTVVPSYSVTLNNVKSNNNRRQGLSILPSTQVYVVNSSFTGSNGTLPQAGIDIEPQTQGLTRSVRLENTTLSNNVGNGLEVHLNVSDLTLNKVTAQNNHGFGVYTGGPSGVVITNSNITTNYLFGISISSGTHNVQIAGNTIQWNYALWFYQHNQSPYNMGWTPRDISIASTATNVTTSNNLISPMK</sequence>
<gene>
    <name evidence="6" type="ORF">EKH80_07285</name>
</gene>
<dbReference type="EMBL" id="RYYV01000004">
    <property type="protein sequence ID" value="RUL77668.1"/>
    <property type="molecule type" value="Genomic_DNA"/>
</dbReference>
<evidence type="ECO:0000313" key="7">
    <source>
        <dbReference type="Proteomes" id="UP000274358"/>
    </source>
</evidence>
<feature type="domain" description="Rhamnogalacturonase A/B/Epimerase-like pectate lyase" evidence="4">
    <location>
        <begin position="53"/>
        <end position="109"/>
    </location>
</feature>
<keyword evidence="3" id="KW-0732">Signal</keyword>
<dbReference type="Proteomes" id="UP000274358">
    <property type="component" value="Unassembled WGS sequence"/>
</dbReference>
<dbReference type="Pfam" id="PF12708">
    <property type="entry name" value="Pect-lyase_RHGA_epim"/>
    <property type="match status" value="1"/>
</dbReference>
<dbReference type="GO" id="GO:0005576">
    <property type="term" value="C:extracellular region"/>
    <property type="evidence" value="ECO:0007669"/>
    <property type="project" value="UniProtKB-SubCell"/>
</dbReference>
<name>A0A432M9K3_9GAMM</name>
<evidence type="ECO:0008006" key="8">
    <source>
        <dbReference type="Google" id="ProtNLM"/>
    </source>
</evidence>
<proteinExistence type="predicted"/>
<reference evidence="6 7" key="1">
    <citation type="submission" date="2018-12" db="EMBL/GenBank/DDBJ databases">
        <title>Dyella dinghuensis sp. nov. DHOA06 and Dyella choica sp. nov. 4M-K27, isolated from forest soil.</title>
        <authorList>
            <person name="Qiu L.-H."/>
            <person name="Gao Z.-H."/>
        </authorList>
    </citation>
    <scope>NUCLEOTIDE SEQUENCE [LARGE SCALE GENOMIC DNA]</scope>
    <source>
        <strain evidence="6 7">4M-K27</strain>
    </source>
</reference>
<feature type="chain" id="PRO_5019211232" description="Pectate lyase superfamily protein domain-containing protein" evidence="3">
    <location>
        <begin position="37"/>
        <end position="381"/>
    </location>
</feature>
<accession>A0A432M9K3</accession>